<reference evidence="5" key="1">
    <citation type="submission" date="2019-11" db="EMBL/GenBank/DDBJ databases">
        <title>The nuclear and mitochondrial genomes of Frieseomelitta varia - a highly eusocial stingless bee (Meliponini) with a permanently sterile worker caste.</title>
        <authorList>
            <person name="Freitas F.C.P."/>
            <person name="Lourenco A.P."/>
            <person name="Nunes F.M.F."/>
            <person name="Paschoal A.R."/>
            <person name="Abreu F.C.P."/>
            <person name="Barbin F.O."/>
            <person name="Bataglia L."/>
            <person name="Cardoso-Junior C.A.M."/>
            <person name="Cervoni M.S."/>
            <person name="Silva S.R."/>
            <person name="Dalarmi F."/>
            <person name="Del Lama M.A."/>
            <person name="Depintor T.S."/>
            <person name="Ferreira K.M."/>
            <person name="Goria P.S."/>
            <person name="Jaskot M.C."/>
            <person name="Lago D.C."/>
            <person name="Luna-Lucena D."/>
            <person name="Moda L.M."/>
            <person name="Nascimento L."/>
            <person name="Pedrino M."/>
            <person name="Rabico F.O."/>
            <person name="Sanches F.C."/>
            <person name="Santos D.E."/>
            <person name="Santos C.G."/>
            <person name="Vieira J."/>
            <person name="Lopes T.F."/>
            <person name="Barchuk A.R."/>
            <person name="Hartfelder K."/>
            <person name="Simoes Z.L.P."/>
            <person name="Bitondi M.M.G."/>
            <person name="Pinheiro D.G."/>
        </authorList>
    </citation>
    <scope>NUCLEOTIDE SEQUENCE</scope>
    <source>
        <strain evidence="5">USP_RPSP 00005682</strain>
        <tissue evidence="5">Whole individual</tissue>
    </source>
</reference>
<dbReference type="InterPro" id="IPR012883">
    <property type="entry name" value="ERp29_N"/>
</dbReference>
<proteinExistence type="predicted"/>
<feature type="chain" id="PRO_5032472017" description="Endoplasmic reticulum resident protein 29" evidence="2">
    <location>
        <begin position="17"/>
        <end position="275"/>
    </location>
</feature>
<evidence type="ECO:0000256" key="1">
    <source>
        <dbReference type="ARBA" id="ARBA00022824"/>
    </source>
</evidence>
<keyword evidence="6" id="KW-1185">Reference proteome</keyword>
<feature type="signal peptide" evidence="2">
    <location>
        <begin position="1"/>
        <end position="16"/>
    </location>
</feature>
<evidence type="ECO:0000313" key="6">
    <source>
        <dbReference type="Proteomes" id="UP000655588"/>
    </source>
</evidence>
<evidence type="ECO:0000259" key="3">
    <source>
        <dbReference type="Pfam" id="PF07749"/>
    </source>
</evidence>
<accession>A0A833SC59</accession>
<evidence type="ECO:0000256" key="2">
    <source>
        <dbReference type="SAM" id="SignalP"/>
    </source>
</evidence>
<dbReference type="PANTHER" id="PTHR12211:SF0">
    <property type="entry name" value="ENDOPLASMIC RETICULUM RESIDENT PROTEIN 29"/>
    <property type="match status" value="1"/>
</dbReference>
<dbReference type="InterPro" id="IPR016855">
    <property type="entry name" value="ERp29"/>
</dbReference>
<keyword evidence="1" id="KW-0256">Endoplasmic reticulum</keyword>
<name>A0A833SC59_9HYME</name>
<dbReference type="InterPro" id="IPR036249">
    <property type="entry name" value="Thioredoxin-like_sf"/>
</dbReference>
<dbReference type="GO" id="GO:0005788">
    <property type="term" value="C:endoplasmic reticulum lumen"/>
    <property type="evidence" value="ECO:0007669"/>
    <property type="project" value="InterPro"/>
</dbReference>
<dbReference type="Gene3D" id="1.20.1150.12">
    <property type="entry name" value="Endoplasmic reticulum resident protein 29, C-terminal domain"/>
    <property type="match status" value="1"/>
</dbReference>
<comment type="caution">
    <text evidence="5">The sequence shown here is derived from an EMBL/GenBank/DDBJ whole genome shotgun (WGS) entry which is preliminary data.</text>
</comment>
<dbReference type="FunFam" id="1.20.1150.12:FF:000001">
    <property type="entry name" value="Endoplasmic reticulum resident protein 29"/>
    <property type="match status" value="1"/>
</dbReference>
<gene>
    <name evidence="5" type="ORF">E2986_04658</name>
</gene>
<dbReference type="Proteomes" id="UP000655588">
    <property type="component" value="Unassembled WGS sequence"/>
</dbReference>
<keyword evidence="2" id="KW-0732">Signal</keyword>
<evidence type="ECO:0008006" key="7">
    <source>
        <dbReference type="Google" id="ProtNLM"/>
    </source>
</evidence>
<dbReference type="AlphaFoldDB" id="A0A833SC59"/>
<protein>
    <recommendedName>
        <fullName evidence="7">Endoplasmic reticulum resident protein 29</fullName>
    </recommendedName>
</protein>
<dbReference type="PANTHER" id="PTHR12211">
    <property type="entry name" value="ENDOPLASMIC RETICULUM PROTEIN ERP29"/>
    <property type="match status" value="1"/>
</dbReference>
<feature type="domain" description="Endoplasmic reticulum resident protein 29 C-terminal" evidence="3">
    <location>
        <begin position="176"/>
        <end position="269"/>
    </location>
</feature>
<dbReference type="Pfam" id="PF07912">
    <property type="entry name" value="ERp29_N"/>
    <property type="match status" value="1"/>
</dbReference>
<dbReference type="InterPro" id="IPR011679">
    <property type="entry name" value="ERp29_C"/>
</dbReference>
<dbReference type="EMBL" id="WNWW01000166">
    <property type="protein sequence ID" value="KAF3429335.1"/>
    <property type="molecule type" value="Genomic_DNA"/>
</dbReference>
<evidence type="ECO:0000313" key="5">
    <source>
        <dbReference type="EMBL" id="KAF3429335.1"/>
    </source>
</evidence>
<evidence type="ECO:0000259" key="4">
    <source>
        <dbReference type="Pfam" id="PF07912"/>
    </source>
</evidence>
<dbReference type="SUPFAM" id="SSF47933">
    <property type="entry name" value="ERP29 C domain-like"/>
    <property type="match status" value="1"/>
</dbReference>
<dbReference type="SUPFAM" id="SSF52833">
    <property type="entry name" value="Thioredoxin-like"/>
    <property type="match status" value="1"/>
</dbReference>
<dbReference type="Gene3D" id="3.40.30.10">
    <property type="entry name" value="Glutaredoxin"/>
    <property type="match status" value="1"/>
</dbReference>
<dbReference type="GO" id="GO:0009306">
    <property type="term" value="P:protein secretion"/>
    <property type="evidence" value="ECO:0007669"/>
    <property type="project" value="InterPro"/>
</dbReference>
<sequence>MLSPIVILLAVGIAVAEDCKGCVSLDSYSFDKVLIFSNIYFFPFFSEEITDVNFIYPILVMHALVIPKFKTAVVKFDVAFPYGEKHEQYAQIAAATKDSHDLLVAEVRVKDYGNKDNSDLAARYKIKSETFPAVLLFLQGKTEPIPFVAEKETDFTADNIKRFIKMKSGVYLGLPGCVEQLDRLAEEFRTSGETERREILNKAKVFEETLPETQRAAAKVYVKTMERILERGDVFVQTEQTRIEGILKGKLSNEKKRTMEEKRNILHSFLYRDEL</sequence>
<feature type="domain" description="ERp29 N-terminal" evidence="4">
    <location>
        <begin position="63"/>
        <end position="175"/>
    </location>
</feature>
<organism evidence="5 6">
    <name type="scientific">Frieseomelitta varia</name>
    <dbReference type="NCBI Taxonomy" id="561572"/>
    <lineage>
        <taxon>Eukaryota</taxon>
        <taxon>Metazoa</taxon>
        <taxon>Ecdysozoa</taxon>
        <taxon>Arthropoda</taxon>
        <taxon>Hexapoda</taxon>
        <taxon>Insecta</taxon>
        <taxon>Pterygota</taxon>
        <taxon>Neoptera</taxon>
        <taxon>Endopterygota</taxon>
        <taxon>Hymenoptera</taxon>
        <taxon>Apocrita</taxon>
        <taxon>Aculeata</taxon>
        <taxon>Apoidea</taxon>
        <taxon>Anthophila</taxon>
        <taxon>Apidae</taxon>
        <taxon>Frieseomelitta</taxon>
    </lineage>
</organism>
<dbReference type="Pfam" id="PF07749">
    <property type="entry name" value="ERp29"/>
    <property type="match status" value="1"/>
</dbReference>
<dbReference type="InterPro" id="IPR036356">
    <property type="entry name" value="ERp29_C_sf"/>
</dbReference>
<dbReference type="CDD" id="cd00238">
    <property type="entry name" value="ERp29c"/>
    <property type="match status" value="1"/>
</dbReference>